<keyword evidence="2" id="KW-1185">Reference proteome</keyword>
<dbReference type="Proteomes" id="UP000298460">
    <property type="component" value="Unassembled WGS sequence"/>
</dbReference>
<proteinExistence type="predicted"/>
<dbReference type="EMBL" id="SPQQ01000005">
    <property type="protein sequence ID" value="TGE37140.1"/>
    <property type="molecule type" value="Genomic_DNA"/>
</dbReference>
<organism evidence="1 2">
    <name type="scientific">Desulfosporosinus fructosivorans</name>
    <dbReference type="NCBI Taxonomy" id="2018669"/>
    <lineage>
        <taxon>Bacteria</taxon>
        <taxon>Bacillati</taxon>
        <taxon>Bacillota</taxon>
        <taxon>Clostridia</taxon>
        <taxon>Eubacteriales</taxon>
        <taxon>Desulfitobacteriaceae</taxon>
        <taxon>Desulfosporosinus</taxon>
    </lineage>
</organism>
<accession>A0A4Z0R2Z0</accession>
<reference evidence="1 2" key="1">
    <citation type="submission" date="2019-03" db="EMBL/GenBank/DDBJ databases">
        <title>Draft Genome Sequence of Desulfosporosinus fructosivorans Strain 63.6F, Isolated from Marine Sediment in the Baltic Sea.</title>
        <authorList>
            <person name="Hausmann B."/>
            <person name="Vandieken V."/>
            <person name="Pjevac P."/>
            <person name="Schreck K."/>
            <person name="Herbold C.W."/>
            <person name="Loy A."/>
        </authorList>
    </citation>
    <scope>NUCLEOTIDE SEQUENCE [LARGE SCALE GENOMIC DNA]</scope>
    <source>
        <strain evidence="1 2">63.6F</strain>
    </source>
</reference>
<evidence type="ECO:0000313" key="1">
    <source>
        <dbReference type="EMBL" id="TGE37140.1"/>
    </source>
</evidence>
<comment type="caution">
    <text evidence="1">The sequence shown here is derived from an EMBL/GenBank/DDBJ whole genome shotgun (WGS) entry which is preliminary data.</text>
</comment>
<gene>
    <name evidence="1" type="ORF">E4K67_14720</name>
</gene>
<dbReference type="OrthoDB" id="1929430at2"/>
<sequence length="64" mass="7067">MKTKNAKQHIADATNQLSNARKCLNNGLRNSEKPPENKQQIQDTLNSVEGAIQSAIATLTNYKN</sequence>
<dbReference type="RefSeq" id="WP_135548027.1">
    <property type="nucleotide sequence ID" value="NZ_SPQQ01000005.1"/>
</dbReference>
<dbReference type="AlphaFoldDB" id="A0A4Z0R2Z0"/>
<protein>
    <submittedName>
        <fullName evidence="1">Uncharacterized protein</fullName>
    </submittedName>
</protein>
<evidence type="ECO:0000313" key="2">
    <source>
        <dbReference type="Proteomes" id="UP000298460"/>
    </source>
</evidence>
<name>A0A4Z0R2Z0_9FIRM</name>